<feature type="chain" id="PRO_5046759675" evidence="3">
    <location>
        <begin position="20"/>
        <end position="126"/>
    </location>
</feature>
<feature type="compositionally biased region" description="Basic residues" evidence="1">
    <location>
        <begin position="100"/>
        <end position="126"/>
    </location>
</feature>
<dbReference type="EMBL" id="CP081294">
    <property type="protein sequence ID" value="QZD94423.1"/>
    <property type="molecule type" value="Genomic_DNA"/>
</dbReference>
<gene>
    <name evidence="4" type="ORF">K3136_09990</name>
</gene>
<organism evidence="4 5">
    <name type="scientific">Qipengyuania gelatinilytica</name>
    <dbReference type="NCBI Taxonomy" id="2867231"/>
    <lineage>
        <taxon>Bacteria</taxon>
        <taxon>Pseudomonadati</taxon>
        <taxon>Pseudomonadota</taxon>
        <taxon>Alphaproteobacteria</taxon>
        <taxon>Sphingomonadales</taxon>
        <taxon>Erythrobacteraceae</taxon>
        <taxon>Qipengyuania</taxon>
    </lineage>
</organism>
<evidence type="ECO:0000313" key="5">
    <source>
        <dbReference type="Proteomes" id="UP000824321"/>
    </source>
</evidence>
<reference evidence="4 5" key="1">
    <citation type="submission" date="2021-08" db="EMBL/GenBank/DDBJ databases">
        <title>Comparative Genomics Analysis of the Genus Qipengyuania Reveals Extensive Genetic Diversity and Metabolic Versatility, Including the Description of Fifteen Novel Species.</title>
        <authorList>
            <person name="Liu Y."/>
        </authorList>
    </citation>
    <scope>NUCLEOTIDE SEQUENCE [LARGE SCALE GENOMIC DNA]</scope>
    <source>
        <strain evidence="4 5">1NDH1</strain>
    </source>
</reference>
<keyword evidence="2" id="KW-0472">Membrane</keyword>
<keyword evidence="2" id="KW-1133">Transmembrane helix</keyword>
<dbReference type="Proteomes" id="UP000824321">
    <property type="component" value="Chromosome"/>
</dbReference>
<name>A0ABX9A3D9_9SPHN</name>
<evidence type="ECO:0000256" key="2">
    <source>
        <dbReference type="SAM" id="Phobius"/>
    </source>
</evidence>
<keyword evidence="5" id="KW-1185">Reference proteome</keyword>
<sequence>MVASIAVLCAYVCACLVLAALHSRLLPDSFTACCLDGRPWMAVAWPFLFVFDACDFAGWVILRANDAVKSITYRLPGRSRKRRKRVTHSYFSYGSALPDKRHKARRARQRPLGRYSRRTKSQRRSA</sequence>
<evidence type="ECO:0000256" key="3">
    <source>
        <dbReference type="SAM" id="SignalP"/>
    </source>
</evidence>
<feature type="transmembrane region" description="Helical" evidence="2">
    <location>
        <begin position="43"/>
        <end position="62"/>
    </location>
</feature>
<evidence type="ECO:0000313" key="4">
    <source>
        <dbReference type="EMBL" id="QZD94423.1"/>
    </source>
</evidence>
<protein>
    <submittedName>
        <fullName evidence="4">Uncharacterized protein</fullName>
    </submittedName>
</protein>
<dbReference type="RefSeq" id="WP_221430169.1">
    <property type="nucleotide sequence ID" value="NZ_CP081294.1"/>
</dbReference>
<keyword evidence="2" id="KW-0812">Transmembrane</keyword>
<proteinExistence type="predicted"/>
<accession>A0ABX9A3D9</accession>
<keyword evidence="3" id="KW-0732">Signal</keyword>
<feature type="signal peptide" evidence="3">
    <location>
        <begin position="1"/>
        <end position="19"/>
    </location>
</feature>
<feature type="region of interest" description="Disordered" evidence="1">
    <location>
        <begin position="95"/>
        <end position="126"/>
    </location>
</feature>
<evidence type="ECO:0000256" key="1">
    <source>
        <dbReference type="SAM" id="MobiDB-lite"/>
    </source>
</evidence>